<dbReference type="InterPro" id="IPR010982">
    <property type="entry name" value="Lambda_DNA-bd_dom_sf"/>
</dbReference>
<proteinExistence type="predicted"/>
<dbReference type="EMBL" id="JAQLEC010000005">
    <property type="protein sequence ID" value="MDB1838430.1"/>
    <property type="molecule type" value="Genomic_DNA"/>
</dbReference>
<dbReference type="PROSITE" id="PS50943">
    <property type="entry name" value="HTH_CROC1"/>
    <property type="match status" value="1"/>
</dbReference>
<evidence type="ECO:0000313" key="3">
    <source>
        <dbReference type="Proteomes" id="UP001212741"/>
    </source>
</evidence>
<protein>
    <submittedName>
        <fullName evidence="2">Helix-turn-helix transcriptional regulator</fullName>
    </submittedName>
</protein>
<dbReference type="Pfam" id="PF13443">
    <property type="entry name" value="HTH_26"/>
    <property type="match status" value="1"/>
</dbReference>
<feature type="domain" description="HTH cro/C1-type" evidence="1">
    <location>
        <begin position="4"/>
        <end position="53"/>
    </location>
</feature>
<dbReference type="RefSeq" id="WP_255413283.1">
    <property type="nucleotide sequence ID" value="NZ_JAASIU010000002.1"/>
</dbReference>
<dbReference type="InterPro" id="IPR001387">
    <property type="entry name" value="Cro/C1-type_HTH"/>
</dbReference>
<dbReference type="Gene3D" id="1.10.260.40">
    <property type="entry name" value="lambda repressor-like DNA-binding domains"/>
    <property type="match status" value="1"/>
</dbReference>
<reference evidence="2" key="1">
    <citation type="submission" date="2023-01" db="EMBL/GenBank/DDBJ databases">
        <title>Human gut microbiome strain richness.</title>
        <authorList>
            <person name="Chen-Liaw A."/>
        </authorList>
    </citation>
    <scope>NUCLEOTIDE SEQUENCE</scope>
    <source>
        <strain evidence="2">D54st1_D6_D54t1_190329</strain>
    </source>
</reference>
<dbReference type="SUPFAM" id="SSF47413">
    <property type="entry name" value="lambda repressor-like DNA-binding domains"/>
    <property type="match status" value="1"/>
</dbReference>
<evidence type="ECO:0000313" key="2">
    <source>
        <dbReference type="EMBL" id="MDB1838430.1"/>
    </source>
</evidence>
<dbReference type="Proteomes" id="UP001212741">
    <property type="component" value="Unassembled WGS sequence"/>
</dbReference>
<dbReference type="SMART" id="SM00530">
    <property type="entry name" value="HTH_XRE"/>
    <property type="match status" value="1"/>
</dbReference>
<name>A0AAW6ALY6_9ACTN</name>
<dbReference type="CDD" id="cd00093">
    <property type="entry name" value="HTH_XRE"/>
    <property type="match status" value="1"/>
</dbReference>
<evidence type="ECO:0000259" key="1">
    <source>
        <dbReference type="PROSITE" id="PS50943"/>
    </source>
</evidence>
<dbReference type="GO" id="GO:0003677">
    <property type="term" value="F:DNA binding"/>
    <property type="evidence" value="ECO:0007669"/>
    <property type="project" value="InterPro"/>
</dbReference>
<gene>
    <name evidence="2" type="ORF">PMW86_02310</name>
</gene>
<sequence>MLAERKISSKELAERVGISQVNMSRIKTGKVSAVRFSTLDAICRALDCQPGDVLEYISDDEADSLFGLKDE</sequence>
<accession>A0AAW6ALY6</accession>
<dbReference type="PANTHER" id="PTHR37301:SF1">
    <property type="entry name" value="DNA-BINDING PROTEIN"/>
    <property type="match status" value="1"/>
</dbReference>
<comment type="caution">
    <text evidence="2">The sequence shown here is derived from an EMBL/GenBank/DDBJ whole genome shotgun (WGS) entry which is preliminary data.</text>
</comment>
<dbReference type="AlphaFoldDB" id="A0AAW6ALY6"/>
<organism evidence="2 3">
    <name type="scientific">Collinsella aerofaciens</name>
    <dbReference type="NCBI Taxonomy" id="74426"/>
    <lineage>
        <taxon>Bacteria</taxon>
        <taxon>Bacillati</taxon>
        <taxon>Actinomycetota</taxon>
        <taxon>Coriobacteriia</taxon>
        <taxon>Coriobacteriales</taxon>
        <taxon>Coriobacteriaceae</taxon>
        <taxon>Collinsella</taxon>
    </lineage>
</organism>
<dbReference type="PANTHER" id="PTHR37301">
    <property type="entry name" value="DNA-BINDING PROTEIN-RELATED"/>
    <property type="match status" value="1"/>
</dbReference>